<protein>
    <submittedName>
        <fullName evidence="1">Uncharacterized protein</fullName>
    </submittedName>
</protein>
<dbReference type="AlphaFoldDB" id="A0A9Q3E7I9"/>
<dbReference type="EMBL" id="AVOT02025090">
    <property type="protein sequence ID" value="MBW0516169.1"/>
    <property type="molecule type" value="Genomic_DNA"/>
</dbReference>
<organism evidence="1 2">
    <name type="scientific">Austropuccinia psidii MF-1</name>
    <dbReference type="NCBI Taxonomy" id="1389203"/>
    <lineage>
        <taxon>Eukaryota</taxon>
        <taxon>Fungi</taxon>
        <taxon>Dikarya</taxon>
        <taxon>Basidiomycota</taxon>
        <taxon>Pucciniomycotina</taxon>
        <taxon>Pucciniomycetes</taxon>
        <taxon>Pucciniales</taxon>
        <taxon>Sphaerophragmiaceae</taxon>
        <taxon>Austropuccinia</taxon>
    </lineage>
</organism>
<evidence type="ECO:0000313" key="2">
    <source>
        <dbReference type="Proteomes" id="UP000765509"/>
    </source>
</evidence>
<gene>
    <name evidence="1" type="ORF">O181_055884</name>
</gene>
<reference evidence="1" key="1">
    <citation type="submission" date="2021-03" db="EMBL/GenBank/DDBJ databases">
        <title>Draft genome sequence of rust myrtle Austropuccinia psidii MF-1, a brazilian biotype.</title>
        <authorList>
            <person name="Quecine M.C."/>
            <person name="Pachon D.M.R."/>
            <person name="Bonatelli M.L."/>
            <person name="Correr F.H."/>
            <person name="Franceschini L.M."/>
            <person name="Leite T.F."/>
            <person name="Margarido G.R.A."/>
            <person name="Almeida C.A."/>
            <person name="Ferrarezi J.A."/>
            <person name="Labate C.A."/>
        </authorList>
    </citation>
    <scope>NUCLEOTIDE SEQUENCE</scope>
    <source>
        <strain evidence="1">MF-1</strain>
    </source>
</reference>
<name>A0A9Q3E7I9_9BASI</name>
<accession>A0A9Q3E7I9</accession>
<comment type="caution">
    <text evidence="1">The sequence shown here is derived from an EMBL/GenBank/DDBJ whole genome shotgun (WGS) entry which is preliminary data.</text>
</comment>
<proteinExistence type="predicted"/>
<dbReference type="Proteomes" id="UP000765509">
    <property type="component" value="Unassembled WGS sequence"/>
</dbReference>
<keyword evidence="2" id="KW-1185">Reference proteome</keyword>
<sequence>TAARRFIHFPHGKCVLRLPTPCSRDTVSSFSQSSPTTDSIISIIRLAPSPYISLLRFRKSF</sequence>
<feature type="non-terminal residue" evidence="1">
    <location>
        <position position="1"/>
    </location>
</feature>
<evidence type="ECO:0000313" key="1">
    <source>
        <dbReference type="EMBL" id="MBW0516169.1"/>
    </source>
</evidence>